<evidence type="ECO:0000313" key="13">
    <source>
        <dbReference type="EMBL" id="KAF6145101.1"/>
    </source>
</evidence>
<keyword evidence="3" id="KW-0732">Signal</keyword>
<organism evidence="13 14">
    <name type="scientific">Kingdonia uniflora</name>
    <dbReference type="NCBI Taxonomy" id="39325"/>
    <lineage>
        <taxon>Eukaryota</taxon>
        <taxon>Viridiplantae</taxon>
        <taxon>Streptophyta</taxon>
        <taxon>Embryophyta</taxon>
        <taxon>Tracheophyta</taxon>
        <taxon>Spermatophyta</taxon>
        <taxon>Magnoliopsida</taxon>
        <taxon>Ranunculales</taxon>
        <taxon>Circaeasteraceae</taxon>
        <taxon>Kingdonia</taxon>
    </lineage>
</organism>
<dbReference type="SUPFAM" id="SSF49503">
    <property type="entry name" value="Cupredoxins"/>
    <property type="match status" value="1"/>
</dbReference>
<dbReference type="OrthoDB" id="959565at2759"/>
<accession>A0A7J7LR19</accession>
<feature type="domain" description="Phytocyanin" evidence="12">
    <location>
        <begin position="32"/>
        <end position="134"/>
    </location>
</feature>
<keyword evidence="4 11" id="KW-0472">Membrane</keyword>
<dbReference type="GO" id="GO:0005886">
    <property type="term" value="C:plasma membrane"/>
    <property type="evidence" value="ECO:0007669"/>
    <property type="project" value="TreeGrafter"/>
</dbReference>
<keyword evidence="11" id="KW-1133">Transmembrane helix</keyword>
<dbReference type="PANTHER" id="PTHR33021:SF14">
    <property type="entry name" value="OS01G0272700 PROTEIN"/>
    <property type="match status" value="1"/>
</dbReference>
<evidence type="ECO:0000256" key="9">
    <source>
        <dbReference type="ARBA" id="ARBA00037868"/>
    </source>
</evidence>
<dbReference type="EMBL" id="JACGCM010002086">
    <property type="protein sequence ID" value="KAF6145101.1"/>
    <property type="molecule type" value="Genomic_DNA"/>
</dbReference>
<evidence type="ECO:0000313" key="14">
    <source>
        <dbReference type="Proteomes" id="UP000541444"/>
    </source>
</evidence>
<dbReference type="FunFam" id="2.60.40.420:FF:000010">
    <property type="entry name" value="Early nodulin-like protein 1"/>
    <property type="match status" value="1"/>
</dbReference>
<proteinExistence type="inferred from homology"/>
<keyword evidence="14" id="KW-1185">Reference proteome</keyword>
<evidence type="ECO:0000256" key="1">
    <source>
        <dbReference type="ARBA" id="ARBA00004589"/>
    </source>
</evidence>
<dbReference type="InterPro" id="IPR041846">
    <property type="entry name" value="ENL_dom"/>
</dbReference>
<evidence type="ECO:0000256" key="11">
    <source>
        <dbReference type="SAM" id="Phobius"/>
    </source>
</evidence>
<dbReference type="InterPro" id="IPR039391">
    <property type="entry name" value="Phytocyanin-like"/>
</dbReference>
<keyword evidence="7" id="KW-0449">Lipoprotein</keyword>
<dbReference type="Gene3D" id="2.60.40.420">
    <property type="entry name" value="Cupredoxins - blue copper proteins"/>
    <property type="match status" value="1"/>
</dbReference>
<keyword evidence="2" id="KW-0336">GPI-anchor</keyword>
<dbReference type="Proteomes" id="UP000541444">
    <property type="component" value="Unassembled WGS sequence"/>
</dbReference>
<evidence type="ECO:0000259" key="12">
    <source>
        <dbReference type="PROSITE" id="PS51485"/>
    </source>
</evidence>
<dbReference type="InterPro" id="IPR008972">
    <property type="entry name" value="Cupredoxin"/>
</dbReference>
<protein>
    <recommendedName>
        <fullName evidence="12">Phytocyanin domain-containing protein</fullName>
    </recommendedName>
</protein>
<dbReference type="PROSITE" id="PS51485">
    <property type="entry name" value="PHYTOCYANIN"/>
    <property type="match status" value="1"/>
</dbReference>
<sequence length="198" mass="21643">MASLFTTKRSVFSLLVVIFISIACVSVSVSAFEFKIGGKEGWVKPNGNENETYDDWATQNRFHIGDSVHFKYENDSVVVVNKTAFQNCDLSDPIMKFEDGGTVFRFERYGFFYFISGVPGHCKSGQKIVIRVMVHPEVMPPRFAPSPHGGGAGAGAPGPGGSGGDWRPSTPNSTHRVQIGSYLMSALGGIIFVLYLFF</sequence>
<evidence type="ECO:0000256" key="7">
    <source>
        <dbReference type="ARBA" id="ARBA00023288"/>
    </source>
</evidence>
<evidence type="ECO:0000256" key="4">
    <source>
        <dbReference type="ARBA" id="ARBA00023136"/>
    </source>
</evidence>
<keyword evidence="5" id="KW-1015">Disulfide bond</keyword>
<dbReference type="PANTHER" id="PTHR33021">
    <property type="entry name" value="BLUE COPPER PROTEIN"/>
    <property type="match status" value="1"/>
</dbReference>
<dbReference type="GO" id="GO:0012505">
    <property type="term" value="C:endomembrane system"/>
    <property type="evidence" value="ECO:0007669"/>
    <property type="project" value="UniProtKB-SubCell"/>
</dbReference>
<feature type="region of interest" description="Disordered" evidence="10">
    <location>
        <begin position="143"/>
        <end position="172"/>
    </location>
</feature>
<evidence type="ECO:0000256" key="2">
    <source>
        <dbReference type="ARBA" id="ARBA00022622"/>
    </source>
</evidence>
<evidence type="ECO:0000256" key="8">
    <source>
        <dbReference type="ARBA" id="ARBA00035011"/>
    </source>
</evidence>
<name>A0A7J7LR19_9MAGN</name>
<dbReference type="AlphaFoldDB" id="A0A7J7LR19"/>
<reference evidence="13 14" key="1">
    <citation type="journal article" date="2020" name="IScience">
        <title>Genome Sequencing of the Endangered Kingdonia uniflora (Circaeasteraceae, Ranunculales) Reveals Potential Mechanisms of Evolutionary Specialization.</title>
        <authorList>
            <person name="Sun Y."/>
            <person name="Deng T."/>
            <person name="Zhang A."/>
            <person name="Moore M.J."/>
            <person name="Landis J.B."/>
            <person name="Lin N."/>
            <person name="Zhang H."/>
            <person name="Zhang X."/>
            <person name="Huang J."/>
            <person name="Zhang X."/>
            <person name="Sun H."/>
            <person name="Wang H."/>
        </authorList>
    </citation>
    <scope>NUCLEOTIDE SEQUENCE [LARGE SCALE GENOMIC DNA]</scope>
    <source>
        <strain evidence="13">TB1705</strain>
        <tissue evidence="13">Leaf</tissue>
    </source>
</reference>
<dbReference type="GO" id="GO:0009055">
    <property type="term" value="F:electron transfer activity"/>
    <property type="evidence" value="ECO:0007669"/>
    <property type="project" value="InterPro"/>
</dbReference>
<feature type="transmembrane region" description="Helical" evidence="11">
    <location>
        <begin position="179"/>
        <end position="197"/>
    </location>
</feature>
<comment type="caution">
    <text evidence="13">The sequence shown here is derived from an EMBL/GenBank/DDBJ whole genome shotgun (WGS) entry which is preliminary data.</text>
</comment>
<dbReference type="CDD" id="cd11019">
    <property type="entry name" value="OsENODL1_like"/>
    <property type="match status" value="1"/>
</dbReference>
<evidence type="ECO:0000256" key="5">
    <source>
        <dbReference type="ARBA" id="ARBA00023157"/>
    </source>
</evidence>
<keyword evidence="6" id="KW-0325">Glycoprotein</keyword>
<comment type="subcellular location">
    <subcellularLocation>
        <location evidence="9">Endomembrane system</location>
        <topology evidence="9">Lipid-anchor</topology>
    </subcellularLocation>
    <subcellularLocation>
        <location evidence="1">Membrane</location>
        <topology evidence="1">Lipid-anchor</topology>
        <topology evidence="1">GPI-anchor</topology>
    </subcellularLocation>
</comment>
<comment type="similarity">
    <text evidence="8">Belongs to the early nodulin-like (ENODL) family.</text>
</comment>
<evidence type="ECO:0000256" key="3">
    <source>
        <dbReference type="ARBA" id="ARBA00022729"/>
    </source>
</evidence>
<keyword evidence="11" id="KW-0812">Transmembrane</keyword>
<gene>
    <name evidence="13" type="ORF">GIB67_013452</name>
</gene>
<dbReference type="GO" id="GO:0098552">
    <property type="term" value="C:side of membrane"/>
    <property type="evidence" value="ECO:0007669"/>
    <property type="project" value="UniProtKB-KW"/>
</dbReference>
<feature type="compositionally biased region" description="Gly residues" evidence="10">
    <location>
        <begin position="148"/>
        <end position="164"/>
    </location>
</feature>
<dbReference type="Pfam" id="PF02298">
    <property type="entry name" value="Cu_bind_like"/>
    <property type="match status" value="1"/>
</dbReference>
<dbReference type="InterPro" id="IPR003245">
    <property type="entry name" value="Phytocyanin_dom"/>
</dbReference>
<evidence type="ECO:0000256" key="10">
    <source>
        <dbReference type="SAM" id="MobiDB-lite"/>
    </source>
</evidence>
<evidence type="ECO:0000256" key="6">
    <source>
        <dbReference type="ARBA" id="ARBA00023180"/>
    </source>
</evidence>